<dbReference type="Proteomes" id="UP000029558">
    <property type="component" value="Chromosome"/>
</dbReference>
<gene>
    <name evidence="1" type="ORF">KU39_1127</name>
</gene>
<reference evidence="1 2" key="1">
    <citation type="journal article" date="2014" name="Genome Announc.">
        <title>Comparative Genome Analysis of Two Isolates of the Fish Pathogen Piscirickettsia salmonis from Different Hosts Reveals Major Differences in Virulence-Associated Secretion Systems.</title>
        <authorList>
            <person name="Bohle H."/>
            <person name="Henriquez P."/>
            <person name="Grothusen H."/>
            <person name="Navas E."/>
            <person name="Sandoval A."/>
            <person name="Bustamante F."/>
            <person name="Bustos P."/>
            <person name="Mancilla M."/>
        </authorList>
    </citation>
    <scope>NUCLEOTIDE SEQUENCE [LARGE SCALE GENOMIC DNA]</scope>
    <source>
        <strain evidence="2">B1-32597</strain>
    </source>
</reference>
<dbReference type="AlphaFoldDB" id="A0AAC8VH07"/>
<evidence type="ECO:0000313" key="2">
    <source>
        <dbReference type="Proteomes" id="UP000029558"/>
    </source>
</evidence>
<dbReference type="EMBL" id="CP012508">
    <property type="protein sequence ID" value="ALB22310.1"/>
    <property type="molecule type" value="Genomic_DNA"/>
</dbReference>
<dbReference type="RefSeq" id="WP_036772819.1">
    <property type="nucleotide sequence ID" value="NZ_CP012508.1"/>
</dbReference>
<accession>A0AAC8VH07</accession>
<proteinExistence type="predicted"/>
<sequence length="477" mass="56254">MKYFIKAPEYYQSIFSSLWIDEDLYLVIADDGIQDVLCQVNELIKLKEYRLAYENIESKLSIIINNKLTDFEKSVYYYYHSICLFLIDSYDKANQAIREAIKFHNEISYYYHNAAILTFKIKKYDEVILLLEKSRSSAIPFYLSSAYLAVIYSFEKLWSKSMICAQEAKQHHIESKNLVELCLITSSFKHCNKVQGDIDFNSFYHSDVDIENLYRKFPVVNFYDNMSDSNNSICIFFACDAVYFLNYCIYSIFSINDQKVSTNVHVHLFNVDCKADDRISELINIIKKLSYIRCSYSFERVNYSDYQIDCPLYTSSMRFCRAYQYMMAYKRPVLIVDCDSLFKAPLDTIICDIHTFIAVLGDEYAPEWEKLAAGVVYLEYNLVAENYLKQVSYFIMNNILLGKGIWFLDQLALKFAYEITLKDKKSNYQRLDSALFCDLAYTDSSYIWMVTTKKEEQVLFNRFKDSLKKKYFNTLDV</sequence>
<name>A0AAC8VH07_PISSA</name>
<evidence type="ECO:0000313" key="1">
    <source>
        <dbReference type="EMBL" id="ALB22310.1"/>
    </source>
</evidence>
<dbReference type="InterPro" id="IPR029044">
    <property type="entry name" value="Nucleotide-diphossugar_trans"/>
</dbReference>
<protein>
    <submittedName>
        <fullName evidence="1">Uncharacterized protein</fullName>
    </submittedName>
</protein>
<dbReference type="InterPro" id="IPR011990">
    <property type="entry name" value="TPR-like_helical_dom_sf"/>
</dbReference>
<dbReference type="Gene3D" id="1.25.40.10">
    <property type="entry name" value="Tetratricopeptide repeat domain"/>
    <property type="match status" value="1"/>
</dbReference>
<dbReference type="SUPFAM" id="SSF48452">
    <property type="entry name" value="TPR-like"/>
    <property type="match status" value="1"/>
</dbReference>
<dbReference type="SUPFAM" id="SSF53448">
    <property type="entry name" value="Nucleotide-diphospho-sugar transferases"/>
    <property type="match status" value="1"/>
</dbReference>
<organism evidence="1 2">
    <name type="scientific">Piscirickettsia salmonis</name>
    <dbReference type="NCBI Taxonomy" id="1238"/>
    <lineage>
        <taxon>Bacteria</taxon>
        <taxon>Pseudomonadati</taxon>
        <taxon>Pseudomonadota</taxon>
        <taxon>Gammaproteobacteria</taxon>
        <taxon>Thiotrichales</taxon>
        <taxon>Piscirickettsiaceae</taxon>
        <taxon>Piscirickettsia</taxon>
    </lineage>
</organism>